<dbReference type="Pfam" id="PF13333">
    <property type="entry name" value="rve_2"/>
    <property type="match status" value="1"/>
</dbReference>
<accession>A0A7T3RFJ2</accession>
<dbReference type="KEGG" id="tper:IWA51_00690"/>
<dbReference type="InterPro" id="IPR012337">
    <property type="entry name" value="RNaseH-like_sf"/>
</dbReference>
<sequence length="293" mass="34708">MKKIGSLNSESTREKAIAISELRQKYKLKDLLLIFNMKRSTYYTAIQNKPDKYESEKELIKQIFHHHKGRYGYRRITVLVRRAGFALNHKTVKRLMNELGLKSYVRPKKYHSYKGIEGKGFPNILQRNFKTTRFNEKWVTDVTEFNICGQRIYLSALIDLYNQEVISYTISHRPTLNFVCKMLSNVFEKYNNLKGLIIHSDQGWHYRTERYTQMLKMKDVTQSMSQKGNCLDNCMAENFFGLLKTEFYYMNKFSSVEEFKKALVEYIAYYNTERIKIGLNGLSPIEFRAQYAA</sequence>
<dbReference type="AlphaFoldDB" id="A0A7T3RFJ2"/>
<evidence type="ECO:0000259" key="1">
    <source>
        <dbReference type="PROSITE" id="PS50994"/>
    </source>
</evidence>
<dbReference type="NCBIfam" id="NF033516">
    <property type="entry name" value="transpos_IS3"/>
    <property type="match status" value="1"/>
</dbReference>
<keyword evidence="3" id="KW-1185">Reference proteome</keyword>
<dbReference type="PANTHER" id="PTHR46889">
    <property type="entry name" value="TRANSPOSASE INSF FOR INSERTION SEQUENCE IS3B-RELATED"/>
    <property type="match status" value="1"/>
</dbReference>
<dbReference type="RefSeq" id="WP_198443635.1">
    <property type="nucleotide sequence ID" value="NZ_CP064936.1"/>
</dbReference>
<dbReference type="SUPFAM" id="SSF53098">
    <property type="entry name" value="Ribonuclease H-like"/>
    <property type="match status" value="1"/>
</dbReference>
<organism evidence="2 3">
    <name type="scientific">Treponema peruense</name>
    <dbReference type="NCBI Taxonomy" id="2787628"/>
    <lineage>
        <taxon>Bacteria</taxon>
        <taxon>Pseudomonadati</taxon>
        <taxon>Spirochaetota</taxon>
        <taxon>Spirochaetia</taxon>
        <taxon>Spirochaetales</taxon>
        <taxon>Treponemataceae</taxon>
        <taxon>Treponema</taxon>
    </lineage>
</organism>
<evidence type="ECO:0000313" key="3">
    <source>
        <dbReference type="Proteomes" id="UP000595224"/>
    </source>
</evidence>
<dbReference type="GO" id="GO:0015074">
    <property type="term" value="P:DNA integration"/>
    <property type="evidence" value="ECO:0007669"/>
    <property type="project" value="InterPro"/>
</dbReference>
<evidence type="ECO:0000313" key="2">
    <source>
        <dbReference type="EMBL" id="QQA02183.1"/>
    </source>
</evidence>
<dbReference type="Pfam" id="PF00665">
    <property type="entry name" value="rve"/>
    <property type="match status" value="1"/>
</dbReference>
<protein>
    <submittedName>
        <fullName evidence="2">IS3 family transposase</fullName>
    </submittedName>
</protein>
<proteinExistence type="predicted"/>
<dbReference type="InterPro" id="IPR036397">
    <property type="entry name" value="RNaseH_sf"/>
</dbReference>
<dbReference type="EMBL" id="CP064936">
    <property type="protein sequence ID" value="QQA02183.1"/>
    <property type="molecule type" value="Genomic_DNA"/>
</dbReference>
<dbReference type="Pfam" id="PF13276">
    <property type="entry name" value="HTH_21"/>
    <property type="match status" value="1"/>
</dbReference>
<gene>
    <name evidence="2" type="ORF">IWA51_00690</name>
</gene>
<dbReference type="PANTHER" id="PTHR46889:SF4">
    <property type="entry name" value="TRANSPOSASE INSO FOR INSERTION SEQUENCE ELEMENT IS911B-RELATED"/>
    <property type="match status" value="1"/>
</dbReference>
<dbReference type="Proteomes" id="UP000595224">
    <property type="component" value="Chromosome"/>
</dbReference>
<dbReference type="InterPro" id="IPR050900">
    <property type="entry name" value="Transposase_IS3/IS150/IS904"/>
</dbReference>
<dbReference type="InterPro" id="IPR048020">
    <property type="entry name" value="Transpos_IS3"/>
</dbReference>
<dbReference type="InterPro" id="IPR025948">
    <property type="entry name" value="HTH-like_dom"/>
</dbReference>
<dbReference type="InterPro" id="IPR001584">
    <property type="entry name" value="Integrase_cat-core"/>
</dbReference>
<dbReference type="Gene3D" id="3.30.420.10">
    <property type="entry name" value="Ribonuclease H-like superfamily/Ribonuclease H"/>
    <property type="match status" value="1"/>
</dbReference>
<dbReference type="PROSITE" id="PS50994">
    <property type="entry name" value="INTEGRASE"/>
    <property type="match status" value="1"/>
</dbReference>
<feature type="domain" description="Integrase catalytic" evidence="1">
    <location>
        <begin position="129"/>
        <end position="292"/>
    </location>
</feature>
<name>A0A7T3RFJ2_9SPIR</name>
<dbReference type="GO" id="GO:0003676">
    <property type="term" value="F:nucleic acid binding"/>
    <property type="evidence" value="ECO:0007669"/>
    <property type="project" value="InterPro"/>
</dbReference>
<reference evidence="2 3" key="1">
    <citation type="submission" date="2020-11" db="EMBL/GenBank/DDBJ databases">
        <title>Treponema Peruensis nv. sp., first commensal Treponema isolated from human feces.</title>
        <authorList>
            <person name="Belkhou C."/>
            <person name="Raes J."/>
        </authorList>
    </citation>
    <scope>NUCLEOTIDE SEQUENCE [LARGE SCALE GENOMIC DNA]</scope>
    <source>
        <strain evidence="2 3">RCC2812</strain>
    </source>
</reference>